<proteinExistence type="predicted"/>
<sequence length="893" mass="97789">MTTRTTKGTVRARTSAISSVGRQAGLKSLIISPNLDALLEHEEQIRKSLGSPWSPTSPASGNSSPHSSVYSIDTGMPQIKPLSPPPRRNLRRPRTSGDSVDSSGSPGLELTTATNPYINPAPTLEQIKRLQEIMNLHAPEQTGSATRSLARSRKAPTRAATSHAALSSTLTTTVTMSKPPVPTSQKPDFSSIRSQKRPRNAFHSGSSPSSPAFDLPPTTNHLNSVQRSELVRKSRKLAQVFGQTPAAGTLAKQGKSFLDLPSSPLDAGITKHRHHRAAHSVSSDINIPEGITRTNEPSPLWPPPGTQYISGNGRRHSTPLSPDQFSFLSDAATDEYEDNRSSYSRRSSELSIEISSTHEGTMFDEDAAASFMDLSDGEAERPNRVTVTTVPVDDSSSVALTDEDPHNHRNGLPTSSSSGSYDMLQLQEGQVQSHGHAGRRHSPETSSPNTSLTRQLTSSPSHCRSNSFSTDDISLFENLNINMSPEEQAEEDKRRKREKLAKLHRFLGSRVPANLVIAGIEDPGLPPLSPADALLSLEGRKDSSWLGRRRSSSAAAFPAWSDDLDRLKDGLSNAEKAIIVRRAQKMEKMFGVAPPQTLYHTRHSPSSSALPANTIDISPGTISPDPLSSSTNYKSKQKHNRPGTAESQRLLLPKGSNKDKEVGSTGGTSSDTRRARGSSVVYSHYQHSLNSLDDILDRDDKASLAELHQFLNNPDPDDLIDWNTDQEISPDPEHDYTQELTRFHTSNDKGKQPAEDKRASFAPSFKSERRHSLPTPVTGSGTSFISLDLSPSDRNFYFGGRDRADSILSRDDASTIRGGPDPQEVYFQMRRRKAAKLTQFFGVDYRELIRDVLESIEGGLEIEKHKGTVSREEVEDLLQKLRTIKTKRAGLFS</sequence>
<feature type="region of interest" description="Disordered" evidence="1">
    <location>
        <begin position="597"/>
        <end position="677"/>
    </location>
</feature>
<feature type="compositionally biased region" description="Low complexity" evidence="1">
    <location>
        <begin position="385"/>
        <end position="398"/>
    </location>
</feature>
<feature type="compositionally biased region" description="Polar residues" evidence="1">
    <location>
        <begin position="217"/>
        <end position="227"/>
    </location>
</feature>
<feature type="compositionally biased region" description="Low complexity" evidence="1">
    <location>
        <begin position="57"/>
        <end position="68"/>
    </location>
</feature>
<evidence type="ECO:0000313" key="2">
    <source>
        <dbReference type="EMBL" id="KAG7099846.1"/>
    </source>
</evidence>
<dbReference type="GeneID" id="66070729"/>
<feature type="region of interest" description="Disordered" evidence="1">
    <location>
        <begin position="140"/>
        <end position="230"/>
    </location>
</feature>
<feature type="compositionally biased region" description="Polar residues" evidence="1">
    <location>
        <begin position="183"/>
        <end position="193"/>
    </location>
</feature>
<feature type="compositionally biased region" description="Low complexity" evidence="1">
    <location>
        <begin position="96"/>
        <end position="105"/>
    </location>
</feature>
<feature type="compositionally biased region" description="Polar residues" evidence="1">
    <location>
        <begin position="444"/>
        <end position="469"/>
    </location>
</feature>
<feature type="compositionally biased region" description="Low complexity" evidence="1">
    <location>
        <begin position="157"/>
        <end position="177"/>
    </location>
</feature>
<organism evidence="2 3">
    <name type="scientific">Marasmius oreades</name>
    <name type="common">fairy-ring Marasmius</name>
    <dbReference type="NCBI Taxonomy" id="181124"/>
    <lineage>
        <taxon>Eukaryota</taxon>
        <taxon>Fungi</taxon>
        <taxon>Dikarya</taxon>
        <taxon>Basidiomycota</taxon>
        <taxon>Agaricomycotina</taxon>
        <taxon>Agaricomycetes</taxon>
        <taxon>Agaricomycetidae</taxon>
        <taxon>Agaricales</taxon>
        <taxon>Marasmiineae</taxon>
        <taxon>Marasmiaceae</taxon>
        <taxon>Marasmius</taxon>
    </lineage>
</organism>
<accession>A0A9P7V3T2</accession>
<evidence type="ECO:0000313" key="3">
    <source>
        <dbReference type="Proteomes" id="UP001049176"/>
    </source>
</evidence>
<dbReference type="AlphaFoldDB" id="A0A9P7V3T2"/>
<reference evidence="2" key="1">
    <citation type="journal article" date="2021" name="Genome Biol. Evol.">
        <title>The assembled and annotated genome of the fairy-ring fungus Marasmius oreades.</title>
        <authorList>
            <person name="Hiltunen M."/>
            <person name="Ament-Velasquez S.L."/>
            <person name="Johannesson H."/>
        </authorList>
    </citation>
    <scope>NUCLEOTIDE SEQUENCE</scope>
    <source>
        <strain evidence="2">03SP1</strain>
    </source>
</reference>
<dbReference type="OrthoDB" id="354769at2759"/>
<feature type="region of interest" description="Disordered" evidence="1">
    <location>
        <begin position="48"/>
        <end position="119"/>
    </location>
</feature>
<protein>
    <submittedName>
        <fullName evidence="2">Uncharacterized protein</fullName>
    </submittedName>
</protein>
<name>A0A9P7V3T2_9AGAR</name>
<dbReference type="RefSeq" id="XP_043016316.1">
    <property type="nucleotide sequence ID" value="XM_043147606.1"/>
</dbReference>
<dbReference type="KEGG" id="more:E1B28_001653"/>
<gene>
    <name evidence="2" type="ORF">E1B28_001653</name>
</gene>
<feature type="region of interest" description="Disordered" evidence="1">
    <location>
        <begin position="744"/>
        <end position="777"/>
    </location>
</feature>
<comment type="caution">
    <text evidence="2">The sequence shown here is derived from an EMBL/GenBank/DDBJ whole genome shotgun (WGS) entry which is preliminary data.</text>
</comment>
<feature type="compositionally biased region" description="Basic and acidic residues" evidence="1">
    <location>
        <begin position="744"/>
        <end position="759"/>
    </location>
</feature>
<evidence type="ECO:0000256" key="1">
    <source>
        <dbReference type="SAM" id="MobiDB-lite"/>
    </source>
</evidence>
<dbReference type="Proteomes" id="UP001049176">
    <property type="component" value="Chromosome 1"/>
</dbReference>
<dbReference type="EMBL" id="CM032181">
    <property type="protein sequence ID" value="KAG7099846.1"/>
    <property type="molecule type" value="Genomic_DNA"/>
</dbReference>
<feature type="region of interest" description="Disordered" evidence="1">
    <location>
        <begin position="376"/>
        <end position="469"/>
    </location>
</feature>
<feature type="region of interest" description="Disordered" evidence="1">
    <location>
        <begin position="287"/>
        <end position="321"/>
    </location>
</feature>
<keyword evidence="3" id="KW-1185">Reference proteome</keyword>